<sequence>MNCPPYSVKIGGIIMTMKLAFCSANGTELAILSKAIKLTRTAYEIDVYARKNKEFNDPEELDEFIGFAQNSDFLIICLHGGKNNSIGFDRIVAAMPASVRIYVHYTNPIDALVSAECSTVDKTAYLQLNRYLTYSGCENYHQALLYLLNRSDKISGVYQEPAPLPWEGIYHPDFETLPTLAEYLKEKYEKGRLSVGIWFHREHWTNADTKYVDAFIREFETRGMNVIPVFRKTRREEDLGNMGLAEILAHYFKMDGKPVVDVMVNLMSFSASMMSYKSNVRNQSLDAVLADFGVPILKAMVAFTDREFWEDSTQGLSPVDVIANAALPEMDGNIITLAGAFTDSGTRDPLTGARIVVHQPDGDGIRHIADIAENWAKLKHLENKDKKVAILFHNYPPRNDTIGSAFGLDSKDSVANILKLLKKNGYYLETMPENGTAIIDELLSKTTNDLRWAAPEQMVKKAVDTISKSAYETWFKKLTPKVRDEMTEFWDQPPGEFFCHQEQLAVPGIINGNIFIGMQPPRGNTLNPESVYHSPDLPMPHNYYAYYEWIRQVFKADAIIHVGMHGSLEWLPGKALGLSESCYPRIAIADLPHLYIYIINNPGEGTQAKRRSNCCIIDHMIPVMARAELYDETAALETQLQDYYKCKAMDPGKLGYLQKIIWEKVLAINLHRDLNRDDAQPADFDGFLEQLHDYLSELKETQIKTGLHTLGAAPTGAKLIELLSAMTQLPNGETPSLRRSIARFDGYDLDELLDNRGKLNKNGKTNADVLEDIYAKSIAFLEVLAKTDFAKKQIDTVCNQVFGCVDSEIQKVAIYICTFLVPRLADCQNELTAITDGLDGKFIKPGPTGSPSRGMAHILPTGRNFYSIDPQTVPSPTAWEAGKRLADDMLEKYQKEQGQYPENVGMVVFGTSTMRTGGEDEAEILYLLGVRPIWQKQNAYVRELEVIPLDELGRPRIDVTTRISGLFRDTFPNLVDLLDRAVLAVADLDEPTEMNFVAKHVRKDIEELLEKGIDYDSAREESSYRIFGCKPGAYGAGVCNIIDTKQWNTVDDLAQIYLTWGGYAYSQKSYGKQAPELFKKRLSVMDAAVMNLDSREFEMIDSDDFYSFHGGMIASVRAFKGEDPVGLIGDSSNPERIKTRTVSEETRFELRSRVFNPKWIAGMKEHGYKGAGDISQIVDHIFGWDVTAQVMDDQLYEELAKKFALDPEFSEWLKAANPWALQNITERLLEAVQRDMWEADDEMVEQLKKLYLEMEGVAEEC</sequence>
<feature type="domain" description="CobN/magnesium chelatase" evidence="2">
    <location>
        <begin position="130"/>
        <end position="1243"/>
    </location>
</feature>
<dbReference type="EC" id="6.6.1.2" evidence="3"/>
<accession>A0A923KP83</accession>
<dbReference type="NCBIfam" id="TIGR02257">
    <property type="entry name" value="cobalto_cobN"/>
    <property type="match status" value="1"/>
</dbReference>
<comment type="similarity">
    <text evidence="1">Belongs to the Mg-chelatase subunit H family.</text>
</comment>
<proteinExistence type="inferred from homology"/>
<dbReference type="Proteomes" id="UP000616595">
    <property type="component" value="Unassembled WGS sequence"/>
</dbReference>
<dbReference type="AlphaFoldDB" id="A0A923KP83"/>
<dbReference type="CDD" id="cd10150">
    <property type="entry name" value="CobN_like"/>
    <property type="match status" value="1"/>
</dbReference>
<dbReference type="Pfam" id="PF02514">
    <property type="entry name" value="CobN-Mg_chel"/>
    <property type="match status" value="1"/>
</dbReference>
<dbReference type="OrthoDB" id="9757976at2"/>
<gene>
    <name evidence="3" type="primary">cobN</name>
    <name evidence="3" type="ORF">GH810_06130</name>
</gene>
<dbReference type="EMBL" id="WJBD01000005">
    <property type="protein sequence ID" value="MBC3887884.1"/>
    <property type="molecule type" value="Genomic_DNA"/>
</dbReference>
<dbReference type="InterPro" id="IPR011953">
    <property type="entry name" value="Cobalto_CobN"/>
</dbReference>
<dbReference type="GO" id="GO:0016851">
    <property type="term" value="F:magnesium chelatase activity"/>
    <property type="evidence" value="ECO:0007669"/>
    <property type="project" value="InterPro"/>
</dbReference>
<dbReference type="PANTHER" id="PTHR44119:SF7">
    <property type="entry name" value="MAGNESIUM CHELATASE SUBUNIT"/>
    <property type="match status" value="1"/>
</dbReference>
<reference evidence="3" key="2">
    <citation type="submission" date="2020-10" db="EMBL/GenBank/DDBJ databases">
        <title>Comparative genomics of the Acetobacterium genus.</title>
        <authorList>
            <person name="Marshall C."/>
            <person name="May H."/>
            <person name="Norman S."/>
        </authorList>
    </citation>
    <scope>NUCLEOTIDE SEQUENCE</scope>
    <source>
        <strain evidence="3">DER-2019</strain>
    </source>
</reference>
<keyword evidence="3" id="KW-0436">Ligase</keyword>
<reference evidence="3" key="1">
    <citation type="submission" date="2019-10" db="EMBL/GenBank/DDBJ databases">
        <authorList>
            <person name="Ross D.E."/>
            <person name="Gulliver D."/>
        </authorList>
    </citation>
    <scope>NUCLEOTIDE SEQUENCE</scope>
    <source>
        <strain evidence="3">DER-2019</strain>
    </source>
</reference>
<evidence type="ECO:0000256" key="1">
    <source>
        <dbReference type="ARBA" id="ARBA00010851"/>
    </source>
</evidence>
<dbReference type="GO" id="GO:0051116">
    <property type="term" value="F:cobaltochelatase activity"/>
    <property type="evidence" value="ECO:0007669"/>
    <property type="project" value="UniProtKB-EC"/>
</dbReference>
<evidence type="ECO:0000259" key="2">
    <source>
        <dbReference type="Pfam" id="PF02514"/>
    </source>
</evidence>
<dbReference type="GO" id="GO:0015995">
    <property type="term" value="P:chlorophyll biosynthetic process"/>
    <property type="evidence" value="ECO:0007669"/>
    <property type="project" value="InterPro"/>
</dbReference>
<dbReference type="InterPro" id="IPR011771">
    <property type="entry name" value="BchH"/>
</dbReference>
<keyword evidence="4" id="KW-1185">Reference proteome</keyword>
<evidence type="ECO:0000313" key="4">
    <source>
        <dbReference type="Proteomes" id="UP000616595"/>
    </source>
</evidence>
<dbReference type="InterPro" id="IPR003672">
    <property type="entry name" value="CobN/Mg_chltase"/>
</dbReference>
<dbReference type="NCBIfam" id="TIGR02025">
    <property type="entry name" value="BchH"/>
    <property type="match status" value="1"/>
</dbReference>
<dbReference type="RefSeq" id="WP_148567382.1">
    <property type="nucleotide sequence ID" value="NZ_RXYA01000009.1"/>
</dbReference>
<name>A0A923KP83_9FIRM</name>
<dbReference type="GO" id="GO:0009236">
    <property type="term" value="P:cobalamin biosynthetic process"/>
    <property type="evidence" value="ECO:0007669"/>
    <property type="project" value="InterPro"/>
</dbReference>
<organism evidence="3 4">
    <name type="scientific">Acetobacterium paludosum</name>
    <dbReference type="NCBI Taxonomy" id="52693"/>
    <lineage>
        <taxon>Bacteria</taxon>
        <taxon>Bacillati</taxon>
        <taxon>Bacillota</taxon>
        <taxon>Clostridia</taxon>
        <taxon>Eubacteriales</taxon>
        <taxon>Eubacteriaceae</taxon>
        <taxon>Acetobacterium</taxon>
    </lineage>
</organism>
<dbReference type="PANTHER" id="PTHR44119">
    <property type="entry name" value="MAGNESIUM-CHELATASE SUBUNIT CHLH, CHLOROPLASTIC"/>
    <property type="match status" value="1"/>
</dbReference>
<protein>
    <submittedName>
        <fullName evidence="3">Cobaltochelatase subunit CobN</fullName>
        <ecNumber evidence="3">6.6.1.2</ecNumber>
    </submittedName>
</protein>
<comment type="caution">
    <text evidence="3">The sequence shown here is derived from an EMBL/GenBank/DDBJ whole genome shotgun (WGS) entry which is preliminary data.</text>
</comment>
<evidence type="ECO:0000313" key="3">
    <source>
        <dbReference type="EMBL" id="MBC3887884.1"/>
    </source>
</evidence>